<feature type="compositionally biased region" description="Basic and acidic residues" evidence="1">
    <location>
        <begin position="206"/>
        <end position="246"/>
    </location>
</feature>
<sequence length="338" mass="37076">MDGSECECLRADASMVGAVALSSNLAHIDNHSAKTNIILTAYRAVQRACGEEGLRAGAWAWEGEGEEGGGESYVGDTDPSLYDSPCVLSLHDDAVLRVETEGRVLMEVGVGSVGVACTVPGDLCRLLVLAAPPLAHAFHALPTHPHALVLALTVTSVHTHQHILDRITHINPNIRETRPRAPTTPPPKPLRASQRKSSNNNNHNHNHGEPKQQETQQKEKEDETKKQKESLKKEQQETKEVTKEDQPPPLVCKKQKEALKKEEENLDEPRLREDTYGPTLSPSSPIKVSGHYPLRGQLSGSSRAQDCHSGIYDELGPLRAVQPSEDDDPNKTHNTQQY</sequence>
<gene>
    <name evidence="2" type="ORF">Pcinc_022227</name>
</gene>
<feature type="region of interest" description="Disordered" evidence="1">
    <location>
        <begin position="168"/>
        <end position="338"/>
    </location>
</feature>
<dbReference type="EMBL" id="JAWQEG010002326">
    <property type="protein sequence ID" value="KAK3872711.1"/>
    <property type="molecule type" value="Genomic_DNA"/>
</dbReference>
<proteinExistence type="predicted"/>
<dbReference type="AlphaFoldDB" id="A0AAE1FFR9"/>
<dbReference type="Proteomes" id="UP001286313">
    <property type="component" value="Unassembled WGS sequence"/>
</dbReference>
<accession>A0AAE1FFR9</accession>
<comment type="caution">
    <text evidence="2">The sequence shown here is derived from an EMBL/GenBank/DDBJ whole genome shotgun (WGS) entry which is preliminary data.</text>
</comment>
<evidence type="ECO:0000313" key="2">
    <source>
        <dbReference type="EMBL" id="KAK3872711.1"/>
    </source>
</evidence>
<evidence type="ECO:0000256" key="1">
    <source>
        <dbReference type="SAM" id="MobiDB-lite"/>
    </source>
</evidence>
<keyword evidence="3" id="KW-1185">Reference proteome</keyword>
<name>A0AAE1FFR9_PETCI</name>
<feature type="compositionally biased region" description="Basic and acidic residues" evidence="1">
    <location>
        <begin position="254"/>
        <end position="275"/>
    </location>
</feature>
<organism evidence="2 3">
    <name type="scientific">Petrolisthes cinctipes</name>
    <name type="common">Flat porcelain crab</name>
    <dbReference type="NCBI Taxonomy" id="88211"/>
    <lineage>
        <taxon>Eukaryota</taxon>
        <taxon>Metazoa</taxon>
        <taxon>Ecdysozoa</taxon>
        <taxon>Arthropoda</taxon>
        <taxon>Crustacea</taxon>
        <taxon>Multicrustacea</taxon>
        <taxon>Malacostraca</taxon>
        <taxon>Eumalacostraca</taxon>
        <taxon>Eucarida</taxon>
        <taxon>Decapoda</taxon>
        <taxon>Pleocyemata</taxon>
        <taxon>Anomura</taxon>
        <taxon>Galatheoidea</taxon>
        <taxon>Porcellanidae</taxon>
        <taxon>Petrolisthes</taxon>
    </lineage>
</organism>
<evidence type="ECO:0000313" key="3">
    <source>
        <dbReference type="Proteomes" id="UP001286313"/>
    </source>
</evidence>
<protein>
    <submittedName>
        <fullName evidence="2">Uncharacterized protein</fullName>
    </submittedName>
</protein>
<reference evidence="2" key="1">
    <citation type="submission" date="2023-10" db="EMBL/GenBank/DDBJ databases">
        <title>Genome assemblies of two species of porcelain crab, Petrolisthes cinctipes and Petrolisthes manimaculis (Anomura: Porcellanidae).</title>
        <authorList>
            <person name="Angst P."/>
        </authorList>
    </citation>
    <scope>NUCLEOTIDE SEQUENCE</scope>
    <source>
        <strain evidence="2">PB745_01</strain>
        <tissue evidence="2">Gill</tissue>
    </source>
</reference>